<dbReference type="InterPro" id="IPR002347">
    <property type="entry name" value="SDR_fam"/>
</dbReference>
<dbReference type="Proteomes" id="UP000198420">
    <property type="component" value="Unassembled WGS sequence"/>
</dbReference>
<name>A0A238XF92_9ACTN</name>
<evidence type="ECO:0000313" key="3">
    <source>
        <dbReference type="EMBL" id="SNR57278.1"/>
    </source>
</evidence>
<accession>A0A238XF92</accession>
<dbReference type="Pfam" id="PF13561">
    <property type="entry name" value="adh_short_C2"/>
    <property type="match status" value="1"/>
</dbReference>
<dbReference type="InterPro" id="IPR036291">
    <property type="entry name" value="NAD(P)-bd_dom_sf"/>
</dbReference>
<sequence>MRFQAQVALVTGAGKGIGAAVAAALAAEGASVGVVDLDEAAARHTVGTIQDAGGRAIALVGDASRAADVRAAVAACVERFGGLDLLASLAGVMRYTPVTADDEDAWDLVLATNLKAPFLCARYAIPEMRRRGGGAIVNVSSVLAFTSQATLSAYSASKGGVLAMTRSIALEEAAAGIRVNCVAPGTVRTPMLEAVAADVTPGDPQATLDQIARANPIGRLIEPAEVAGLVLFLLSKDAGAITGACYQIDGGLLARMPDGTA</sequence>
<dbReference type="OrthoDB" id="8959163at2"/>
<dbReference type="EMBL" id="FZNP01000004">
    <property type="protein sequence ID" value="SNR57278.1"/>
    <property type="molecule type" value="Genomic_DNA"/>
</dbReference>
<dbReference type="InterPro" id="IPR020904">
    <property type="entry name" value="Sc_DH/Rdtase_CS"/>
</dbReference>
<dbReference type="NCBIfam" id="NF005559">
    <property type="entry name" value="PRK07231.1"/>
    <property type="match status" value="1"/>
</dbReference>
<dbReference type="PANTHER" id="PTHR42879:SF2">
    <property type="entry name" value="3-OXOACYL-[ACYL-CARRIER-PROTEIN] REDUCTASE FABG"/>
    <property type="match status" value="1"/>
</dbReference>
<gene>
    <name evidence="3" type="ORF">SAMN06265355_104261</name>
</gene>
<dbReference type="CDD" id="cd05233">
    <property type="entry name" value="SDR_c"/>
    <property type="match status" value="1"/>
</dbReference>
<dbReference type="SUPFAM" id="SSF51735">
    <property type="entry name" value="NAD(P)-binding Rossmann-fold domains"/>
    <property type="match status" value="1"/>
</dbReference>
<dbReference type="AlphaFoldDB" id="A0A238XF92"/>
<evidence type="ECO:0000256" key="1">
    <source>
        <dbReference type="ARBA" id="ARBA00006484"/>
    </source>
</evidence>
<reference evidence="4" key="1">
    <citation type="submission" date="2017-06" db="EMBL/GenBank/DDBJ databases">
        <authorList>
            <person name="Varghese N."/>
            <person name="Submissions S."/>
        </authorList>
    </citation>
    <scope>NUCLEOTIDE SEQUENCE [LARGE SCALE GENOMIC DNA]</scope>
    <source>
        <strain evidence="4">DSM 44485</strain>
    </source>
</reference>
<evidence type="ECO:0000313" key="4">
    <source>
        <dbReference type="Proteomes" id="UP000198420"/>
    </source>
</evidence>
<dbReference type="PRINTS" id="PR00080">
    <property type="entry name" value="SDRFAMILY"/>
</dbReference>
<dbReference type="GO" id="GO:0032787">
    <property type="term" value="P:monocarboxylic acid metabolic process"/>
    <property type="evidence" value="ECO:0007669"/>
    <property type="project" value="UniProtKB-ARBA"/>
</dbReference>
<dbReference type="GO" id="GO:0016491">
    <property type="term" value="F:oxidoreductase activity"/>
    <property type="evidence" value="ECO:0007669"/>
    <property type="project" value="UniProtKB-KW"/>
</dbReference>
<dbReference type="PRINTS" id="PR00081">
    <property type="entry name" value="GDHRDH"/>
</dbReference>
<keyword evidence="4" id="KW-1185">Reference proteome</keyword>
<organism evidence="3 4">
    <name type="scientific">Actinomadura mexicana</name>
    <dbReference type="NCBI Taxonomy" id="134959"/>
    <lineage>
        <taxon>Bacteria</taxon>
        <taxon>Bacillati</taxon>
        <taxon>Actinomycetota</taxon>
        <taxon>Actinomycetes</taxon>
        <taxon>Streptosporangiales</taxon>
        <taxon>Thermomonosporaceae</taxon>
        <taxon>Actinomadura</taxon>
    </lineage>
</organism>
<dbReference type="InterPro" id="IPR050259">
    <property type="entry name" value="SDR"/>
</dbReference>
<dbReference type="Gene3D" id="3.40.50.720">
    <property type="entry name" value="NAD(P)-binding Rossmann-like Domain"/>
    <property type="match status" value="1"/>
</dbReference>
<keyword evidence="2" id="KW-0560">Oxidoreductase</keyword>
<comment type="similarity">
    <text evidence="1">Belongs to the short-chain dehydrogenases/reductases (SDR) family.</text>
</comment>
<dbReference type="FunFam" id="3.40.50.720:FF:000084">
    <property type="entry name" value="Short-chain dehydrogenase reductase"/>
    <property type="match status" value="1"/>
</dbReference>
<evidence type="ECO:0000256" key="2">
    <source>
        <dbReference type="ARBA" id="ARBA00023002"/>
    </source>
</evidence>
<protein>
    <submittedName>
        <fullName evidence="3">NAD(P)-dependent dehydrogenase, short-chain alcohol dehydrogenase family</fullName>
    </submittedName>
</protein>
<proteinExistence type="inferred from homology"/>
<dbReference type="PANTHER" id="PTHR42879">
    <property type="entry name" value="3-OXOACYL-(ACYL-CARRIER-PROTEIN) REDUCTASE"/>
    <property type="match status" value="1"/>
</dbReference>
<dbReference type="PROSITE" id="PS00061">
    <property type="entry name" value="ADH_SHORT"/>
    <property type="match status" value="1"/>
</dbReference>